<dbReference type="AlphaFoldDB" id="A0A4Z1ER15"/>
<organism evidence="1 2">
    <name type="scientific">Botrytis tulipae</name>
    <dbReference type="NCBI Taxonomy" id="87230"/>
    <lineage>
        <taxon>Eukaryota</taxon>
        <taxon>Fungi</taxon>
        <taxon>Dikarya</taxon>
        <taxon>Ascomycota</taxon>
        <taxon>Pezizomycotina</taxon>
        <taxon>Leotiomycetes</taxon>
        <taxon>Helotiales</taxon>
        <taxon>Sclerotiniaceae</taxon>
        <taxon>Botrytis</taxon>
    </lineage>
</organism>
<comment type="caution">
    <text evidence="1">The sequence shown here is derived from an EMBL/GenBank/DDBJ whole genome shotgun (WGS) entry which is preliminary data.</text>
</comment>
<evidence type="ECO:0000313" key="1">
    <source>
        <dbReference type="EMBL" id="TGO13358.1"/>
    </source>
</evidence>
<dbReference type="Proteomes" id="UP000297777">
    <property type="component" value="Unassembled WGS sequence"/>
</dbReference>
<name>A0A4Z1ER15_9HELO</name>
<evidence type="ECO:0000313" key="2">
    <source>
        <dbReference type="Proteomes" id="UP000297777"/>
    </source>
</evidence>
<reference evidence="1 2" key="1">
    <citation type="submission" date="2017-12" db="EMBL/GenBank/DDBJ databases">
        <title>Comparative genomics of Botrytis spp.</title>
        <authorList>
            <person name="Valero-Jimenez C.A."/>
            <person name="Tapia P."/>
            <person name="Veloso J."/>
            <person name="Silva-Moreno E."/>
            <person name="Staats M."/>
            <person name="Valdes J.H."/>
            <person name="Van Kan J.A.L."/>
        </authorList>
    </citation>
    <scope>NUCLEOTIDE SEQUENCE [LARGE SCALE GENOMIC DNA]</scope>
    <source>
        <strain evidence="1 2">Bt9001</strain>
    </source>
</reference>
<proteinExistence type="predicted"/>
<dbReference type="OrthoDB" id="10374378at2759"/>
<accession>A0A4Z1ER15</accession>
<sequence>MSPPLISPSSPPTHVHLHVIRSVAKKNIADMEITNGKFKDPTTIHTSYSALFKEVELSHQATTTLFKEKDAVTQNVKKMRSQLEEDGKRLVIMADDTSSVQTISIYFLPVLRSSKELLKKALEIIFLLRGPLHQILQRYQTCVAFSSATL</sequence>
<protein>
    <submittedName>
        <fullName evidence="1">Uncharacterized protein</fullName>
    </submittedName>
</protein>
<dbReference type="EMBL" id="PQXH01000071">
    <property type="protein sequence ID" value="TGO13358.1"/>
    <property type="molecule type" value="Genomic_DNA"/>
</dbReference>
<keyword evidence="2" id="KW-1185">Reference proteome</keyword>
<gene>
    <name evidence="1" type="ORF">BTUL_0071g00350</name>
</gene>